<feature type="compositionally biased region" description="Polar residues" evidence="2">
    <location>
        <begin position="559"/>
        <end position="572"/>
    </location>
</feature>
<organism evidence="5">
    <name type="scientific">Culicoides sonorensis</name>
    <name type="common">Biting midge</name>
    <dbReference type="NCBI Taxonomy" id="179676"/>
    <lineage>
        <taxon>Eukaryota</taxon>
        <taxon>Metazoa</taxon>
        <taxon>Ecdysozoa</taxon>
        <taxon>Arthropoda</taxon>
        <taxon>Hexapoda</taxon>
        <taxon>Insecta</taxon>
        <taxon>Pterygota</taxon>
        <taxon>Neoptera</taxon>
        <taxon>Endopterygota</taxon>
        <taxon>Diptera</taxon>
        <taxon>Nematocera</taxon>
        <taxon>Chironomoidea</taxon>
        <taxon>Ceratopogonidae</taxon>
        <taxon>Ceratopogoninae</taxon>
        <taxon>Culicoides</taxon>
        <taxon>Monoculicoides</taxon>
    </lineage>
</organism>
<name>A0A336LV68_CULSO</name>
<feature type="region of interest" description="Disordered" evidence="2">
    <location>
        <begin position="1421"/>
        <end position="1449"/>
    </location>
</feature>
<dbReference type="InterPro" id="IPR036886">
    <property type="entry name" value="Villin_headpiece_dom_sf"/>
</dbReference>
<dbReference type="VEuPathDB" id="VectorBase:CSON001765"/>
<feature type="compositionally biased region" description="Low complexity" evidence="2">
    <location>
        <begin position="1421"/>
        <end position="1440"/>
    </location>
</feature>
<feature type="region of interest" description="Disordered" evidence="2">
    <location>
        <begin position="550"/>
        <end position="572"/>
    </location>
</feature>
<dbReference type="GO" id="GO:0005737">
    <property type="term" value="C:cytoplasm"/>
    <property type="evidence" value="ECO:0007669"/>
    <property type="project" value="TreeGrafter"/>
</dbReference>
<reference evidence="5" key="1">
    <citation type="submission" date="2018-07" db="EMBL/GenBank/DDBJ databases">
        <authorList>
            <person name="Quirk P.G."/>
            <person name="Krulwich T.A."/>
        </authorList>
    </citation>
    <scope>NUCLEOTIDE SEQUENCE</scope>
</reference>
<sequence>MRPEGDTIAKSGSIAERLAALQKSGEDDWRKRIAKKDVADEVVKRENFVNTKVEETFKMIDFEYSFEFTKFWLIYPIFVITSISALYTFVIRVHENLVKQKNNNIYSNGNDKSKSLDVAKICKCGGLYWDDRTKNGINENFNLNSNLSVNGHQKVDDTNVDRIETKLVTNYNNNDNKQKTESFKLISTNFSNGSNNNKNKIRRNLSRTDDSIVLKNIHNRHVVSTMKEMFEHKDVHDQQSTVRTLSPLRSNLNNNRTPVKTDLLKYFGEGTSSPSSMKSPRNQPIIRRNLNNNNTIKNDTEKKVNRLSQCSITELLDQLNDQMDLQELCQEFIETPSRAIKPSQIQKSTSQDVFHMLNGNSKTCHDIDENESESDPIQLRQKSISYESLPGSKKLSIFSSSLSNAAIQRNSRPISTEDLHSIRRSFSSSSNSTNDILTQEIFDAILQNKIENGQEFNISFEDLADALSRCPSEYSFTGLDALNFAKSFDEQENIPLRREKPPAIDTTLAGGNISDRLSKIKTASEEWKGRVEQSDAPNFTVSAKLHKKSDPVLPFSKSPGKQSLTPMKPFKSSSLSQHFGGLAKSSSMMVPTLISASQTHSNIASVLSGDSNNGLSQKERAGLLKRSISVPGDGEDQENLKNIAGSKVSIPKLDDDETFSKFFTKTVIQENKIEVEDLDVIERSTERLLAGHKKVVQGPKRRQAAKNPLKALAARTDLQSEYTEIKSGIADKEMKRIKFEQISKTKNLAIEALAGLASVEDFKSVNLKSSSLPLNQQWLPFKPLMLLHVKGRRHVQTRLVEPHYKSINRGDCFILVTPDKLYNYMGQYANVIEKSRSKDICAQIIRDKDMGCTASSFILVQDTLGKFTDRNSREFWRLLGKGDEIVSVGELVDSGHADEDELFEACLIETNQVYELCNETLVPVEEYWGQIPKISMLDSEKVFVFDFGSEIYVWNGKNAKNDDKRITMKLVQELFQSGYDYSVCDLCPLNYSLMAGDRNPNLSKISKSSKSRSDWCLLAKVTQHMETVLFREKFQDWPDITVQFRDDVQLGDDTFDIIPPSGESLFKGQPYEEPNLILENSNLGRGDFYYDMDSMRHYDILTESVKKWHLNEQEVEEVENTDDYGHFYSNESYTVRWIYRISITVRELSGKISERATVGRDRCAYFCWHGIDASANEKGAAALMTVELDKEKGSQIRVTQGEESTAFIRLFKVMFIHMSKSDIENVDKKWRLYIISGNCVEETVATEVPCNMRQLRSRTSMLLINGHLRKVIVWHGAKSLKHTQEVANNAAKLISEKKFKQFFSNSNTSITVEELHEGKETSEFFTAVEGTNRHLYNSLLESSHPYNFTPRLFHFSSVSGAFEVSEVFYHLRTKDKPSPYPFAQSTLYKARQPTIFMLDNDHVLWLWFGWWPIEDITATTTPGGSTTDSCDSVASSVSPSNENRSGVNRWQAERRAAMETAVAYWKAKKGISSSGKKSSSNSESSSTSTLSEDEDVVDKALNDVKKSNDIKSEAPDTSEINGFIVWAGLEPTEFKAIFPNWIDRDDIAEINVQDGRHATATPISAALSHFTCTTYPLSTLLERPLPEGVNPTKLELYLADAEFELALGMPKTEFLQLSSWKRSKLKKEKGLF</sequence>
<feature type="compositionally biased region" description="Low complexity" evidence="2">
    <location>
        <begin position="1471"/>
        <end position="1490"/>
    </location>
</feature>
<dbReference type="InterPro" id="IPR007122">
    <property type="entry name" value="Villin/Gelsolin"/>
</dbReference>
<protein>
    <submittedName>
        <fullName evidence="5">CSON001765 protein</fullName>
    </submittedName>
</protein>
<dbReference type="GO" id="GO:0051015">
    <property type="term" value="F:actin filament binding"/>
    <property type="evidence" value="ECO:0007669"/>
    <property type="project" value="InterPro"/>
</dbReference>
<evidence type="ECO:0000313" key="5">
    <source>
        <dbReference type="EMBL" id="SSX20563.1"/>
    </source>
</evidence>
<dbReference type="SMART" id="SM00262">
    <property type="entry name" value="GEL"/>
    <property type="match status" value="4"/>
</dbReference>
<dbReference type="GO" id="GO:0051014">
    <property type="term" value="P:actin filament severing"/>
    <property type="evidence" value="ECO:0007669"/>
    <property type="project" value="TreeGrafter"/>
</dbReference>
<dbReference type="InterPro" id="IPR003128">
    <property type="entry name" value="Villin_headpiece"/>
</dbReference>
<dbReference type="PROSITE" id="PS51089">
    <property type="entry name" value="HP"/>
    <property type="match status" value="1"/>
</dbReference>
<evidence type="ECO:0000256" key="1">
    <source>
        <dbReference type="ARBA" id="ARBA00008418"/>
    </source>
</evidence>
<dbReference type="GO" id="GO:0005546">
    <property type="term" value="F:phosphatidylinositol-4,5-bisphosphate binding"/>
    <property type="evidence" value="ECO:0007669"/>
    <property type="project" value="TreeGrafter"/>
</dbReference>
<keyword evidence="3" id="KW-0812">Transmembrane</keyword>
<evidence type="ECO:0000256" key="2">
    <source>
        <dbReference type="SAM" id="MobiDB-lite"/>
    </source>
</evidence>
<dbReference type="Gene3D" id="3.40.20.10">
    <property type="entry name" value="Severin"/>
    <property type="match status" value="5"/>
</dbReference>
<dbReference type="GO" id="GO:0008154">
    <property type="term" value="P:actin polymerization or depolymerization"/>
    <property type="evidence" value="ECO:0007669"/>
    <property type="project" value="TreeGrafter"/>
</dbReference>
<dbReference type="SUPFAM" id="SSF55753">
    <property type="entry name" value="Actin depolymerizing proteins"/>
    <property type="match status" value="5"/>
</dbReference>
<keyword evidence="3" id="KW-0472">Membrane</keyword>
<dbReference type="PANTHER" id="PTHR11977">
    <property type="entry name" value="VILLIN"/>
    <property type="match status" value="1"/>
</dbReference>
<dbReference type="InterPro" id="IPR029006">
    <property type="entry name" value="ADF-H/Gelsolin-like_dom_sf"/>
</dbReference>
<dbReference type="Pfam" id="PF00626">
    <property type="entry name" value="Gelsolin"/>
    <property type="match status" value="1"/>
</dbReference>
<keyword evidence="3" id="KW-1133">Transmembrane helix</keyword>
<dbReference type="EMBL" id="UFQT01000127">
    <property type="protein sequence ID" value="SSX20563.1"/>
    <property type="molecule type" value="Genomic_DNA"/>
</dbReference>
<dbReference type="GO" id="GO:0051016">
    <property type="term" value="P:barbed-end actin filament capping"/>
    <property type="evidence" value="ECO:0007669"/>
    <property type="project" value="TreeGrafter"/>
</dbReference>
<dbReference type="SUPFAM" id="SSF47050">
    <property type="entry name" value="VHP, Villin headpiece domain"/>
    <property type="match status" value="1"/>
</dbReference>
<feature type="region of interest" description="Disordered" evidence="2">
    <location>
        <begin position="1471"/>
        <end position="1494"/>
    </location>
</feature>
<dbReference type="Pfam" id="PF02209">
    <property type="entry name" value="VHP"/>
    <property type="match status" value="1"/>
</dbReference>
<dbReference type="InterPro" id="IPR007123">
    <property type="entry name" value="Gelsolin-like_dom"/>
</dbReference>
<dbReference type="PANTHER" id="PTHR11977:SF45">
    <property type="entry name" value="SUPERVILLIN"/>
    <property type="match status" value="1"/>
</dbReference>
<dbReference type="Gene3D" id="1.10.950.10">
    <property type="entry name" value="Villin headpiece domain"/>
    <property type="match status" value="1"/>
</dbReference>
<proteinExistence type="inferred from homology"/>
<dbReference type="GO" id="GO:0015629">
    <property type="term" value="C:actin cytoskeleton"/>
    <property type="evidence" value="ECO:0007669"/>
    <property type="project" value="TreeGrafter"/>
</dbReference>
<accession>A0A336LV68</accession>
<comment type="similarity">
    <text evidence="1">Belongs to the villin/gelsolin family.</text>
</comment>
<evidence type="ECO:0000256" key="3">
    <source>
        <dbReference type="SAM" id="Phobius"/>
    </source>
</evidence>
<feature type="domain" description="HP" evidence="4">
    <location>
        <begin position="1569"/>
        <end position="1632"/>
    </location>
</feature>
<feature type="transmembrane region" description="Helical" evidence="3">
    <location>
        <begin position="72"/>
        <end position="91"/>
    </location>
</feature>
<evidence type="ECO:0000259" key="4">
    <source>
        <dbReference type="PROSITE" id="PS51089"/>
    </source>
</evidence>
<dbReference type="SMART" id="SM00153">
    <property type="entry name" value="VHP"/>
    <property type="match status" value="1"/>
</dbReference>
<gene>
    <name evidence="5" type="primary">CSON001765</name>
</gene>